<comment type="similarity">
    <text evidence="12">Belongs to the radical SAM superfamily. MoaA family.</text>
</comment>
<comment type="pathway">
    <text evidence="12">Cofactor biosynthesis; molybdopterin biosynthesis.</text>
</comment>
<dbReference type="SFLD" id="SFLDS00029">
    <property type="entry name" value="Radical_SAM"/>
    <property type="match status" value="1"/>
</dbReference>
<dbReference type="InterPro" id="IPR010505">
    <property type="entry name" value="MoaA_twitch"/>
</dbReference>
<evidence type="ECO:0000256" key="5">
    <source>
        <dbReference type="ARBA" id="ARBA00022741"/>
    </source>
</evidence>
<dbReference type="NCBIfam" id="TIGR02666">
    <property type="entry name" value="moaA"/>
    <property type="match status" value="1"/>
</dbReference>
<dbReference type="PANTHER" id="PTHR22960:SF0">
    <property type="entry name" value="MOLYBDENUM COFACTOR BIOSYNTHESIS PROTEIN 1"/>
    <property type="match status" value="1"/>
</dbReference>
<evidence type="ECO:0000313" key="15">
    <source>
        <dbReference type="Proteomes" id="UP001267638"/>
    </source>
</evidence>
<dbReference type="SUPFAM" id="SSF102114">
    <property type="entry name" value="Radical SAM enzymes"/>
    <property type="match status" value="1"/>
</dbReference>
<dbReference type="EMBL" id="JAVDWV010000010">
    <property type="protein sequence ID" value="MDR7155533.1"/>
    <property type="molecule type" value="Genomic_DNA"/>
</dbReference>
<dbReference type="Proteomes" id="UP001267638">
    <property type="component" value="Unassembled WGS sequence"/>
</dbReference>
<dbReference type="InterPro" id="IPR000385">
    <property type="entry name" value="MoaA_NifB_PqqE_Fe-S-bd_CS"/>
</dbReference>
<keyword evidence="2 12" id="KW-0004">4Fe-4S</keyword>
<comment type="function">
    <text evidence="12">Catalyzes the cyclization of GTP to (8S)-3',8-cyclo-7,8-dihydroguanosine 5'-triphosphate.</text>
</comment>
<evidence type="ECO:0000256" key="7">
    <source>
        <dbReference type="ARBA" id="ARBA00023014"/>
    </source>
</evidence>
<keyword evidence="6 12" id="KW-0408">Iron</keyword>
<dbReference type="SMART" id="SM00729">
    <property type="entry name" value="Elp3"/>
    <property type="match status" value="1"/>
</dbReference>
<feature type="binding site" evidence="12">
    <location>
        <begin position="292"/>
        <end position="294"/>
    </location>
    <ligand>
        <name>GTP</name>
        <dbReference type="ChEBI" id="CHEBI:37565"/>
    </ligand>
</feature>
<dbReference type="Pfam" id="PF06463">
    <property type="entry name" value="Mob_synth_C"/>
    <property type="match status" value="1"/>
</dbReference>
<dbReference type="SFLD" id="SFLDG01067">
    <property type="entry name" value="SPASM/twitch_domain_containing"/>
    <property type="match status" value="1"/>
</dbReference>
<dbReference type="Pfam" id="PF04055">
    <property type="entry name" value="Radical_SAM"/>
    <property type="match status" value="1"/>
</dbReference>
<feature type="binding site" evidence="12">
    <location>
        <position position="154"/>
    </location>
    <ligand>
        <name>S-adenosyl-L-methionine</name>
        <dbReference type="ChEBI" id="CHEBI:59789"/>
    </ligand>
</feature>
<dbReference type="InterPro" id="IPR013483">
    <property type="entry name" value="MoaA"/>
</dbReference>
<dbReference type="CDD" id="cd01335">
    <property type="entry name" value="Radical_SAM"/>
    <property type="match status" value="1"/>
</dbReference>
<keyword evidence="5 12" id="KW-0547">Nucleotide-binding</keyword>
<evidence type="ECO:0000256" key="12">
    <source>
        <dbReference type="HAMAP-Rule" id="MF_01225"/>
    </source>
</evidence>
<feature type="domain" description="Radical SAM core" evidence="13">
    <location>
        <begin position="39"/>
        <end position="263"/>
    </location>
</feature>
<keyword evidence="10 12" id="KW-0456">Lyase</keyword>
<organism evidence="14 15">
    <name type="scientific">Sphingobium xenophagum</name>
    <dbReference type="NCBI Taxonomy" id="121428"/>
    <lineage>
        <taxon>Bacteria</taxon>
        <taxon>Pseudomonadati</taxon>
        <taxon>Pseudomonadota</taxon>
        <taxon>Alphaproteobacteria</taxon>
        <taxon>Sphingomonadales</taxon>
        <taxon>Sphingomonadaceae</taxon>
        <taxon>Sphingobium</taxon>
    </lineage>
</organism>
<evidence type="ECO:0000256" key="4">
    <source>
        <dbReference type="ARBA" id="ARBA00022723"/>
    </source>
</evidence>
<dbReference type="InterPro" id="IPR058240">
    <property type="entry name" value="rSAM_sf"/>
</dbReference>
<keyword evidence="9 12" id="KW-0501">Molybdenum cofactor biosynthesis</keyword>
<keyword evidence="4 12" id="KW-0479">Metal-binding</keyword>
<evidence type="ECO:0000256" key="11">
    <source>
        <dbReference type="ARBA" id="ARBA00048697"/>
    </source>
</evidence>
<dbReference type="HAMAP" id="MF_01225_B">
    <property type="entry name" value="MoaA_B"/>
    <property type="match status" value="1"/>
</dbReference>
<feature type="binding site" evidence="12">
    <location>
        <position position="304"/>
    </location>
    <ligand>
        <name>[4Fe-4S] cluster</name>
        <dbReference type="ChEBI" id="CHEBI:49883"/>
        <label>2</label>
        <note>4Fe-4S-substrate</note>
    </ligand>
</feature>
<dbReference type="InterPro" id="IPR050105">
    <property type="entry name" value="MoCo_biosynth_MoaA/MoaC"/>
</dbReference>
<comment type="catalytic activity">
    <reaction evidence="11 12">
        <text>GTP + AH2 + S-adenosyl-L-methionine = (8S)-3',8-cyclo-7,8-dihydroguanosine 5'-triphosphate + 5'-deoxyadenosine + L-methionine + A + H(+)</text>
        <dbReference type="Rhea" id="RHEA:49576"/>
        <dbReference type="ChEBI" id="CHEBI:13193"/>
        <dbReference type="ChEBI" id="CHEBI:15378"/>
        <dbReference type="ChEBI" id="CHEBI:17319"/>
        <dbReference type="ChEBI" id="CHEBI:17499"/>
        <dbReference type="ChEBI" id="CHEBI:37565"/>
        <dbReference type="ChEBI" id="CHEBI:57844"/>
        <dbReference type="ChEBI" id="CHEBI:59789"/>
        <dbReference type="ChEBI" id="CHEBI:131766"/>
        <dbReference type="EC" id="4.1.99.22"/>
    </reaction>
</comment>
<dbReference type="PANTHER" id="PTHR22960">
    <property type="entry name" value="MOLYBDOPTERIN COFACTOR SYNTHESIS PROTEIN A"/>
    <property type="match status" value="1"/>
</dbReference>
<feature type="binding site" evidence="12">
    <location>
        <position position="55"/>
    </location>
    <ligand>
        <name>[4Fe-4S] cluster</name>
        <dbReference type="ChEBI" id="CHEBI:49883"/>
        <label>1</label>
        <note>4Fe-4S-S-AdoMet</note>
    </ligand>
</feature>
<reference evidence="14 15" key="1">
    <citation type="submission" date="2023-07" db="EMBL/GenBank/DDBJ databases">
        <title>Sorghum-associated microbial communities from plants grown in Nebraska, USA.</title>
        <authorList>
            <person name="Schachtman D."/>
        </authorList>
    </citation>
    <scope>NUCLEOTIDE SEQUENCE [LARGE SCALE GENOMIC DNA]</scope>
    <source>
        <strain evidence="14 15">4256</strain>
    </source>
</reference>
<dbReference type="SFLD" id="SFLDG01386">
    <property type="entry name" value="main_SPASM_domain-containing"/>
    <property type="match status" value="1"/>
</dbReference>
<dbReference type="EC" id="4.1.99.22" evidence="1 12"/>
<evidence type="ECO:0000256" key="8">
    <source>
        <dbReference type="ARBA" id="ARBA00023134"/>
    </source>
</evidence>
<accession>A0ABU1X1W6</accession>
<dbReference type="Gene3D" id="3.20.20.70">
    <property type="entry name" value="Aldolase class I"/>
    <property type="match status" value="1"/>
</dbReference>
<dbReference type="SFLD" id="SFLDG01383">
    <property type="entry name" value="cyclic_pyranopterin_phosphate"/>
    <property type="match status" value="1"/>
</dbReference>
<comment type="subunit">
    <text evidence="12">Monomer and homodimer.</text>
</comment>
<feature type="binding site" evidence="12">
    <location>
        <position position="59"/>
    </location>
    <ligand>
        <name>[4Fe-4S] cluster</name>
        <dbReference type="ChEBI" id="CHEBI:49883"/>
        <label>1</label>
        <note>4Fe-4S-S-AdoMet</note>
    </ligand>
</feature>
<feature type="binding site" evidence="12">
    <location>
        <position position="48"/>
    </location>
    <ligand>
        <name>GTP</name>
        <dbReference type="ChEBI" id="CHEBI:37565"/>
    </ligand>
</feature>
<keyword evidence="15" id="KW-1185">Reference proteome</keyword>
<comment type="cofactor">
    <cofactor evidence="12">
        <name>[4Fe-4S] cluster</name>
        <dbReference type="ChEBI" id="CHEBI:49883"/>
    </cofactor>
    <text evidence="12">Binds 2 [4Fe-4S] clusters. Binds 1 [4Fe-4S] cluster coordinated with 3 cysteines and an exchangeable S-adenosyl-L-methionine and 1 [4Fe-4S] cluster coordinated with 3 cysteines and the GTP-derived substrate.</text>
</comment>
<evidence type="ECO:0000256" key="9">
    <source>
        <dbReference type="ARBA" id="ARBA00023150"/>
    </source>
</evidence>
<feature type="binding site" evidence="12">
    <location>
        <position position="97"/>
    </location>
    <ligand>
        <name>GTP</name>
        <dbReference type="ChEBI" id="CHEBI:37565"/>
    </ligand>
</feature>
<dbReference type="InterPro" id="IPR013785">
    <property type="entry name" value="Aldolase_TIM"/>
</dbReference>
<dbReference type="InterPro" id="IPR006638">
    <property type="entry name" value="Elp3/MiaA/NifB-like_rSAM"/>
</dbReference>
<evidence type="ECO:0000256" key="6">
    <source>
        <dbReference type="ARBA" id="ARBA00023004"/>
    </source>
</evidence>
<feature type="binding site" evidence="12">
    <location>
        <position position="287"/>
    </location>
    <ligand>
        <name>[4Fe-4S] cluster</name>
        <dbReference type="ChEBI" id="CHEBI:49883"/>
        <label>2</label>
        <note>4Fe-4S-substrate</note>
    </ligand>
</feature>
<dbReference type="PROSITE" id="PS01305">
    <property type="entry name" value="MOAA_NIFB_PQQE"/>
    <property type="match status" value="1"/>
</dbReference>
<evidence type="ECO:0000313" key="14">
    <source>
        <dbReference type="EMBL" id="MDR7155533.1"/>
    </source>
</evidence>
<comment type="caution">
    <text evidence="14">The sequence shown here is derived from an EMBL/GenBank/DDBJ whole genome shotgun (WGS) entry which is preliminary data.</text>
</comment>
<evidence type="ECO:0000259" key="13">
    <source>
        <dbReference type="PROSITE" id="PS51918"/>
    </source>
</evidence>
<gene>
    <name evidence="12" type="primary">moaA</name>
    <name evidence="14" type="ORF">J2W40_002365</name>
</gene>
<keyword evidence="3 12" id="KW-0949">S-adenosyl-L-methionine</keyword>
<proteinExistence type="inferred from homology"/>
<feature type="binding site" evidence="12">
    <location>
        <position position="61"/>
    </location>
    <ligand>
        <name>S-adenosyl-L-methionine</name>
        <dbReference type="ChEBI" id="CHEBI:59789"/>
    </ligand>
</feature>
<name>A0ABU1X1W6_SPHXE</name>
<dbReference type="InterPro" id="IPR040064">
    <property type="entry name" value="MoaA-like"/>
</dbReference>
<feature type="binding site" evidence="12">
    <location>
        <position position="101"/>
    </location>
    <ligand>
        <name>S-adenosyl-L-methionine</name>
        <dbReference type="ChEBI" id="CHEBI:59789"/>
    </ligand>
</feature>
<dbReference type="CDD" id="cd21117">
    <property type="entry name" value="Twitch_MoaA"/>
    <property type="match status" value="1"/>
</dbReference>
<evidence type="ECO:0000256" key="1">
    <source>
        <dbReference type="ARBA" id="ARBA00012167"/>
    </source>
</evidence>
<feature type="binding site" evidence="12">
    <location>
        <position position="190"/>
    </location>
    <ligand>
        <name>GTP</name>
        <dbReference type="ChEBI" id="CHEBI:37565"/>
    </ligand>
</feature>
<evidence type="ECO:0000256" key="2">
    <source>
        <dbReference type="ARBA" id="ARBA00022485"/>
    </source>
</evidence>
<evidence type="ECO:0000256" key="10">
    <source>
        <dbReference type="ARBA" id="ARBA00023239"/>
    </source>
</evidence>
<keyword evidence="7 12" id="KW-0411">Iron-sulfur</keyword>
<dbReference type="PROSITE" id="PS51918">
    <property type="entry name" value="RADICAL_SAM"/>
    <property type="match status" value="1"/>
</dbReference>
<evidence type="ECO:0000256" key="3">
    <source>
        <dbReference type="ARBA" id="ARBA00022691"/>
    </source>
</evidence>
<protein>
    <recommendedName>
        <fullName evidence="1 12">GTP 3',8-cyclase</fullName>
        <ecNumber evidence="1 12">4.1.99.22</ecNumber>
    </recommendedName>
    <alternativeName>
        <fullName evidence="12">Molybdenum cofactor biosynthesis protein A</fullName>
    </alternativeName>
</protein>
<feature type="binding site" evidence="12">
    <location>
        <position position="224"/>
    </location>
    <ligand>
        <name>S-adenosyl-L-methionine</name>
        <dbReference type="ChEBI" id="CHEBI:59789"/>
    </ligand>
</feature>
<feature type="binding site" evidence="12">
    <location>
        <position position="130"/>
    </location>
    <ligand>
        <name>GTP</name>
        <dbReference type="ChEBI" id="CHEBI:37565"/>
    </ligand>
</feature>
<feature type="binding site" evidence="12">
    <location>
        <position position="62"/>
    </location>
    <ligand>
        <name>[4Fe-4S] cluster</name>
        <dbReference type="ChEBI" id="CHEBI:49883"/>
        <label>1</label>
        <note>4Fe-4S-S-AdoMet</note>
    </ligand>
</feature>
<sequence>MRYRPLARAATGALAPLLPIAYLSPMLPAPPPRTPLTDGLGRRISYLRISVTDRCDLRCRYCMAERMQFLPKNQVLTLEEIALLADLFIARGITRIRLTGGEPLVRRDIGDLVRRIGRHLGNGLDELTLTTNGTRLVDHAATLVDAGVRRINVSLDSRDPARFAHVTRGGDIATVLHGIRTARDAGLAIKINMVALKGVNEDEILPMLRWCDAEGLDLTLIETMPLGDTGEDRTDHYLPLTQVAAAIDAAHPLTPVSDRTGGPARYHRVDGLRARLGLITPLTQNFCADCNRIRMTCEGKIFMCLGHEDHVDFKAALRDGGLDAVEPLIDRALRLKPARHDFRIGAGETAPATRRHMSVTGG</sequence>
<keyword evidence="8 12" id="KW-0342">GTP-binding</keyword>
<dbReference type="InterPro" id="IPR007197">
    <property type="entry name" value="rSAM"/>
</dbReference>
<feature type="binding site" evidence="12">
    <location>
        <position position="290"/>
    </location>
    <ligand>
        <name>[4Fe-4S] cluster</name>
        <dbReference type="ChEBI" id="CHEBI:49883"/>
        <label>2</label>
        <note>4Fe-4S-substrate</note>
    </ligand>
</feature>